<dbReference type="PANTHER" id="PTHR38340">
    <property type="entry name" value="S-LAYER PROTEIN"/>
    <property type="match status" value="1"/>
</dbReference>
<keyword evidence="2" id="KW-0964">Secreted</keyword>
<comment type="subcellular location">
    <subcellularLocation>
        <location evidence="1">Secreted</location>
    </subcellularLocation>
</comment>
<sequence length="532" mass="57463">MARATTFSTEYFNASGGYSITEVNDTVDRYAFRHFLRELRTDHQVDLGLPQPVDGSQLHAIFSQLRVPPIVDGVKHIDVSGVLPTIEYIMSNGGFRDTWVIGNDRGGGLRGTTTDDIVLGGDGNDVILGRSGDDYVNAGAGDDRVGGGMGDDQLYGGDGNDVIHGRRGDDILQGGIGNDTLMGAQGADTFLFEADDFGRGPSVDVIRDYRPAQGDQIVDTTGQLVVEHFGQIPGYGRATVLVNEQTDDRVVVYGARVHDDDILTQYQEPNPATQPAHSQPREGIYVGGTPSAPTGVVNLRLQRIGSYQDGDNYVETFQVLVRNNTDKTILNTSDLDIKLTGGALLNVVPDSVFGGTYHGGEFDLSSGGNRALAATQELSVLQFSISNRSPITEVAIDGTSTNGFIPDYPGAEQTYYQPAFQIDVRLSGQTTTGGNAEVYITNIGNQTLVDLDNMEFRFKDADIKVVDDPWGADYYNSTFAVEPWASDSPHGALDQTATVKLFGFSYEKDGDSDAKVDVNDFRLTSDFNDLIT</sequence>
<dbReference type="PANTHER" id="PTHR38340:SF1">
    <property type="entry name" value="S-LAYER PROTEIN"/>
    <property type="match status" value="1"/>
</dbReference>
<dbReference type="InterPro" id="IPR050557">
    <property type="entry name" value="RTX_toxin/Mannuronan_C5-epim"/>
</dbReference>
<dbReference type="EMBL" id="QHHQ01000007">
    <property type="protein sequence ID" value="RAH98202.1"/>
    <property type="molecule type" value="Genomic_DNA"/>
</dbReference>
<evidence type="ECO:0000313" key="4">
    <source>
        <dbReference type="Proteomes" id="UP000249590"/>
    </source>
</evidence>
<name>A0A8B2NS47_9HYPH</name>
<protein>
    <recommendedName>
        <fullName evidence="5">Hemolysin-type calcium-binding repeat-containing protein</fullName>
    </recommendedName>
</protein>
<dbReference type="Gene3D" id="2.150.10.10">
    <property type="entry name" value="Serralysin-like metalloprotease, C-terminal"/>
    <property type="match status" value="1"/>
</dbReference>
<dbReference type="GO" id="GO:0005576">
    <property type="term" value="C:extracellular region"/>
    <property type="evidence" value="ECO:0007669"/>
    <property type="project" value="UniProtKB-SubCell"/>
</dbReference>
<dbReference type="Pfam" id="PF00353">
    <property type="entry name" value="HemolysinCabind"/>
    <property type="match status" value="2"/>
</dbReference>
<evidence type="ECO:0000313" key="3">
    <source>
        <dbReference type="EMBL" id="RAH98202.1"/>
    </source>
</evidence>
<dbReference type="InterPro" id="IPR018511">
    <property type="entry name" value="Hemolysin-typ_Ca-bd_CS"/>
</dbReference>
<dbReference type="GO" id="GO:0005509">
    <property type="term" value="F:calcium ion binding"/>
    <property type="evidence" value="ECO:0007669"/>
    <property type="project" value="InterPro"/>
</dbReference>
<dbReference type="SUPFAM" id="SSF51120">
    <property type="entry name" value="beta-Roll"/>
    <property type="match status" value="1"/>
</dbReference>
<comment type="caution">
    <text evidence="3">The sequence shown here is derived from an EMBL/GenBank/DDBJ whole genome shotgun (WGS) entry which is preliminary data.</text>
</comment>
<evidence type="ECO:0000256" key="1">
    <source>
        <dbReference type="ARBA" id="ARBA00004613"/>
    </source>
</evidence>
<dbReference type="Proteomes" id="UP000249590">
    <property type="component" value="Unassembled WGS sequence"/>
</dbReference>
<organism evidence="3 4">
    <name type="scientific">Acuticoccus sediminis</name>
    <dbReference type="NCBI Taxonomy" id="2184697"/>
    <lineage>
        <taxon>Bacteria</taxon>
        <taxon>Pseudomonadati</taxon>
        <taxon>Pseudomonadota</taxon>
        <taxon>Alphaproteobacteria</taxon>
        <taxon>Hyphomicrobiales</taxon>
        <taxon>Amorphaceae</taxon>
        <taxon>Acuticoccus</taxon>
    </lineage>
</organism>
<evidence type="ECO:0000256" key="2">
    <source>
        <dbReference type="ARBA" id="ARBA00022525"/>
    </source>
</evidence>
<gene>
    <name evidence="3" type="ORF">DLJ53_26145</name>
</gene>
<dbReference type="RefSeq" id="WP_111350958.1">
    <property type="nucleotide sequence ID" value="NZ_QHHQ01000007.1"/>
</dbReference>
<evidence type="ECO:0008006" key="5">
    <source>
        <dbReference type="Google" id="ProtNLM"/>
    </source>
</evidence>
<keyword evidence="4" id="KW-1185">Reference proteome</keyword>
<dbReference type="OrthoDB" id="7888949at2"/>
<dbReference type="PRINTS" id="PR00313">
    <property type="entry name" value="CABNDNGRPT"/>
</dbReference>
<accession>A0A8B2NS47</accession>
<proteinExistence type="predicted"/>
<dbReference type="InterPro" id="IPR011049">
    <property type="entry name" value="Serralysin-like_metalloprot_C"/>
</dbReference>
<reference evidence="3 4" key="1">
    <citation type="submission" date="2018-05" db="EMBL/GenBank/DDBJ databases">
        <title>Acuticoccus sediminis sp. nov., isolated from deep-sea sediment of Indian Ocean.</title>
        <authorList>
            <person name="Liu X."/>
            <person name="Lai Q."/>
            <person name="Du Y."/>
            <person name="Sun F."/>
            <person name="Zhang X."/>
            <person name="Wang S."/>
            <person name="Shao Z."/>
        </authorList>
    </citation>
    <scope>NUCLEOTIDE SEQUENCE [LARGE SCALE GENOMIC DNA]</scope>
    <source>
        <strain evidence="3 4">PTG4-2</strain>
    </source>
</reference>
<dbReference type="PROSITE" id="PS00330">
    <property type="entry name" value="HEMOLYSIN_CALCIUM"/>
    <property type="match status" value="1"/>
</dbReference>
<dbReference type="AlphaFoldDB" id="A0A8B2NS47"/>
<dbReference type="InterPro" id="IPR001343">
    <property type="entry name" value="Hemolysn_Ca-bd"/>
</dbReference>